<keyword evidence="1" id="KW-0694">RNA-binding</keyword>
<dbReference type="FunFam" id="3.30.1370.10:FF:000037">
    <property type="entry name" value="KH domain protein"/>
    <property type="match status" value="1"/>
</dbReference>
<dbReference type="InterPro" id="IPR047889">
    <property type="entry name" value="KHDC4_KH-I_second"/>
</dbReference>
<dbReference type="CDD" id="cd22385">
    <property type="entry name" value="KH-I_KHDC4_rpt1"/>
    <property type="match status" value="1"/>
</dbReference>
<dbReference type="PANTHER" id="PTHR15744:SF0">
    <property type="entry name" value="KH HOMOLOGY DOMAIN-CONTAINING PROTEIN 4"/>
    <property type="match status" value="1"/>
</dbReference>
<feature type="domain" description="KHDC4/BBP-like KH-domain type I" evidence="2">
    <location>
        <begin position="118"/>
        <end position="173"/>
    </location>
</feature>
<dbReference type="InterPro" id="IPR036612">
    <property type="entry name" value="KH_dom_type_1_sf"/>
</dbReference>
<dbReference type="GO" id="GO:0005634">
    <property type="term" value="C:nucleus"/>
    <property type="evidence" value="ECO:0007669"/>
    <property type="project" value="InterPro"/>
</dbReference>
<accession>A0A4P9Z708</accession>
<feature type="non-terminal residue" evidence="4">
    <location>
        <position position="1"/>
    </location>
</feature>
<evidence type="ECO:0000259" key="3">
    <source>
        <dbReference type="Pfam" id="PF23469"/>
    </source>
</evidence>
<dbReference type="Gene3D" id="3.30.1370.10">
    <property type="entry name" value="K Homology domain, type 1"/>
    <property type="match status" value="2"/>
</dbReference>
<feature type="domain" description="ATP-dependent RNA helicase PRP5/DDX46/KHDC4 KH" evidence="3">
    <location>
        <begin position="7"/>
        <end position="84"/>
    </location>
</feature>
<dbReference type="OrthoDB" id="397265at2759"/>
<keyword evidence="5" id="KW-1185">Reference proteome</keyword>
<dbReference type="AlphaFoldDB" id="A0A4P9Z708"/>
<dbReference type="Proteomes" id="UP000278143">
    <property type="component" value="Unassembled WGS sequence"/>
</dbReference>
<dbReference type="Pfam" id="PF22675">
    <property type="entry name" value="KH-I_KHDC4-BBP"/>
    <property type="match status" value="1"/>
</dbReference>
<evidence type="ECO:0000256" key="1">
    <source>
        <dbReference type="PROSITE-ProRule" id="PRU00117"/>
    </source>
</evidence>
<dbReference type="EMBL" id="KZ989200">
    <property type="protein sequence ID" value="RKP27470.1"/>
    <property type="molecule type" value="Genomic_DNA"/>
</dbReference>
<dbReference type="InterPro" id="IPR056149">
    <property type="entry name" value="PRP5/DDX46/KHDC4_KH"/>
</dbReference>
<name>A0A4P9Z708_9FUNG</name>
<dbReference type="Pfam" id="PF23469">
    <property type="entry name" value="KH_12"/>
    <property type="match status" value="1"/>
</dbReference>
<protein>
    <submittedName>
        <fullName evidence="4">Uncharacterized protein</fullName>
    </submittedName>
</protein>
<dbReference type="GO" id="GO:0003723">
    <property type="term" value="F:RNA binding"/>
    <property type="evidence" value="ECO:0007669"/>
    <property type="project" value="UniProtKB-UniRule"/>
</dbReference>
<evidence type="ECO:0000313" key="4">
    <source>
        <dbReference type="EMBL" id="RKP27470.1"/>
    </source>
</evidence>
<reference evidence="5" key="1">
    <citation type="journal article" date="2018" name="Nat. Microbiol.">
        <title>Leveraging single-cell genomics to expand the fungal tree of life.</title>
        <authorList>
            <person name="Ahrendt S.R."/>
            <person name="Quandt C.A."/>
            <person name="Ciobanu D."/>
            <person name="Clum A."/>
            <person name="Salamov A."/>
            <person name="Andreopoulos B."/>
            <person name="Cheng J.F."/>
            <person name="Woyke T."/>
            <person name="Pelin A."/>
            <person name="Henrissat B."/>
            <person name="Reynolds N.K."/>
            <person name="Benny G.L."/>
            <person name="Smith M.E."/>
            <person name="James T.Y."/>
            <person name="Grigoriev I.V."/>
        </authorList>
    </citation>
    <scope>NUCLEOTIDE SEQUENCE [LARGE SCALE GENOMIC DNA]</scope>
    <source>
        <strain evidence="5">Benny S71-1</strain>
    </source>
</reference>
<organism evidence="4 5">
    <name type="scientific">Syncephalis pseudoplumigaleata</name>
    <dbReference type="NCBI Taxonomy" id="1712513"/>
    <lineage>
        <taxon>Eukaryota</taxon>
        <taxon>Fungi</taxon>
        <taxon>Fungi incertae sedis</taxon>
        <taxon>Zoopagomycota</taxon>
        <taxon>Zoopagomycotina</taxon>
        <taxon>Zoopagomycetes</taxon>
        <taxon>Zoopagales</taxon>
        <taxon>Piptocephalidaceae</taxon>
        <taxon>Syncephalis</taxon>
    </lineage>
</organism>
<dbReference type="InterPro" id="IPR031121">
    <property type="entry name" value="RIK/BLOM7"/>
</dbReference>
<dbReference type="SUPFAM" id="SSF54791">
    <property type="entry name" value="Eukaryotic type KH-domain (KH-domain type I)"/>
    <property type="match status" value="2"/>
</dbReference>
<gene>
    <name evidence="4" type="ORF">SYNPS1DRAFT_12615</name>
</gene>
<sequence length="173" mass="19288">NGHEFVVDIDINDCRNRYALTKGVTQQQIKKEYNADVTTRGKYYPDRSRATSDDPPLHLHITAATQANLDAAIKRINELMTEEPGAYTATSPPPSQRDFRPRERSILSEKVFLTFEPTPGFHVKPKLIGPQGAFVKHIQNETGARVTIRGQGSGYIEVATGKEAEEPMHLSIT</sequence>
<dbReference type="PANTHER" id="PTHR15744">
    <property type="entry name" value="BLOM7"/>
    <property type="match status" value="1"/>
</dbReference>
<evidence type="ECO:0000313" key="5">
    <source>
        <dbReference type="Proteomes" id="UP000278143"/>
    </source>
</evidence>
<dbReference type="CDD" id="cd22386">
    <property type="entry name" value="KH-I_KHDC4_rpt2"/>
    <property type="match status" value="1"/>
</dbReference>
<dbReference type="PROSITE" id="PS50084">
    <property type="entry name" value="KH_TYPE_1"/>
    <property type="match status" value="1"/>
</dbReference>
<proteinExistence type="predicted"/>
<dbReference type="InterPro" id="IPR055256">
    <property type="entry name" value="KH_1_KHDC4/BBP-like"/>
</dbReference>
<evidence type="ECO:0000259" key="2">
    <source>
        <dbReference type="Pfam" id="PF22675"/>
    </source>
</evidence>
<dbReference type="InterPro" id="IPR047890">
    <property type="entry name" value="KHDC4_KH-I_first"/>
</dbReference>